<dbReference type="AlphaFoldDB" id="A0A1Y4DDN3"/>
<feature type="binding site" evidence="3">
    <location>
        <position position="307"/>
    </location>
    <ligand>
        <name>Zn(2+)</name>
        <dbReference type="ChEBI" id="CHEBI:29105"/>
        <label>2</label>
    </ligand>
</feature>
<feature type="binding site" evidence="3">
    <location>
        <position position="420"/>
    </location>
    <ligand>
        <name>Zn(2+)</name>
        <dbReference type="ChEBI" id="CHEBI:29105"/>
        <label>2</label>
    </ligand>
</feature>
<keyword evidence="3" id="KW-0862">Zinc</keyword>
<accession>A0A1Y4DDN3</accession>
<comment type="cofactor">
    <cofactor evidence="3">
        <name>Zn(2+)</name>
        <dbReference type="ChEBI" id="CHEBI:29105"/>
    </cofactor>
    <text evidence="3">Binds 2 Zn(2+) ions.</text>
</comment>
<feature type="binding site" evidence="3">
    <location>
        <position position="35"/>
    </location>
    <ligand>
        <name>Zn(2+)</name>
        <dbReference type="ChEBI" id="CHEBI:29105"/>
        <label>2</label>
    </ligand>
</feature>
<comment type="similarity">
    <text evidence="4">Belongs to the alkaline phosphatase family.</text>
</comment>
<evidence type="ECO:0000313" key="7">
    <source>
        <dbReference type="Proteomes" id="UP000196368"/>
    </source>
</evidence>
<protein>
    <recommendedName>
        <fullName evidence="8">Alkaline phosphatase</fullName>
    </recommendedName>
</protein>
<proteinExistence type="inferred from homology"/>
<dbReference type="CDD" id="cd16012">
    <property type="entry name" value="ALP"/>
    <property type="match status" value="1"/>
</dbReference>
<feature type="binding site" evidence="3">
    <location>
        <position position="264"/>
    </location>
    <ligand>
        <name>Zn(2+)</name>
        <dbReference type="ChEBI" id="CHEBI:29105"/>
        <label>2</label>
    </ligand>
</feature>
<dbReference type="PANTHER" id="PTHR11596">
    <property type="entry name" value="ALKALINE PHOSPHATASE"/>
    <property type="match status" value="1"/>
</dbReference>
<feature type="binding site" evidence="3">
    <location>
        <position position="35"/>
    </location>
    <ligand>
        <name>Mg(2+)</name>
        <dbReference type="ChEBI" id="CHEBI:18420"/>
    </ligand>
</feature>
<feature type="binding site" evidence="3">
    <location>
        <position position="306"/>
    </location>
    <ligand>
        <name>Zn(2+)</name>
        <dbReference type="ChEBI" id="CHEBI:29105"/>
        <label>2</label>
    </ligand>
</feature>
<dbReference type="InterPro" id="IPR042085">
    <property type="entry name" value="Ap_crown"/>
</dbReference>
<comment type="caution">
    <text evidence="6">The sequence shown here is derived from an EMBL/GenBank/DDBJ whole genome shotgun (WGS) entry which is preliminary data.</text>
</comment>
<reference evidence="7" key="1">
    <citation type="submission" date="2017-04" db="EMBL/GenBank/DDBJ databases">
        <title>Function of individual gut microbiota members based on whole genome sequencing of pure cultures obtained from chicken caecum.</title>
        <authorList>
            <person name="Medvecky M."/>
            <person name="Cejkova D."/>
            <person name="Polansky O."/>
            <person name="Karasova D."/>
            <person name="Kubasova T."/>
            <person name="Cizek A."/>
            <person name="Rychlik I."/>
        </authorList>
    </citation>
    <scope>NUCLEOTIDE SEQUENCE [LARGE SCALE GENOMIC DNA]</scope>
    <source>
        <strain evidence="7">An273</strain>
    </source>
</reference>
<dbReference type="InterPro" id="IPR001952">
    <property type="entry name" value="Alkaline_phosphatase"/>
</dbReference>
<dbReference type="OrthoDB" id="9794455at2"/>
<feature type="binding site" evidence="3">
    <location>
        <position position="141"/>
    </location>
    <ligand>
        <name>Mg(2+)</name>
        <dbReference type="ChEBI" id="CHEBI:18420"/>
    </ligand>
</feature>
<evidence type="ECO:0000313" key="6">
    <source>
        <dbReference type="EMBL" id="OUO57207.1"/>
    </source>
</evidence>
<dbReference type="Gene3D" id="1.10.1200.140">
    <property type="entry name" value="Alkaline phosphatase, crown domain"/>
    <property type="match status" value="1"/>
</dbReference>
<evidence type="ECO:0000256" key="3">
    <source>
        <dbReference type="PIRSR" id="PIRSR601952-2"/>
    </source>
</evidence>
<feature type="active site" description="Phosphoserine intermediate" evidence="2">
    <location>
        <position position="88"/>
    </location>
</feature>
<dbReference type="SMART" id="SM00098">
    <property type="entry name" value="alkPPc"/>
    <property type="match status" value="1"/>
</dbReference>
<feature type="signal peptide" evidence="5">
    <location>
        <begin position="1"/>
        <end position="22"/>
    </location>
</feature>
<dbReference type="GO" id="GO:0004035">
    <property type="term" value="F:alkaline phosphatase activity"/>
    <property type="evidence" value="ECO:0007669"/>
    <property type="project" value="TreeGrafter"/>
</dbReference>
<dbReference type="SUPFAM" id="SSF53649">
    <property type="entry name" value="Alkaline phosphatase-like"/>
    <property type="match status" value="1"/>
</dbReference>
<evidence type="ECO:0000256" key="5">
    <source>
        <dbReference type="SAM" id="SignalP"/>
    </source>
</evidence>
<evidence type="ECO:0000256" key="1">
    <source>
        <dbReference type="ARBA" id="ARBA00022553"/>
    </source>
</evidence>
<evidence type="ECO:0000256" key="2">
    <source>
        <dbReference type="PIRSR" id="PIRSR601952-1"/>
    </source>
</evidence>
<comment type="cofactor">
    <cofactor evidence="3">
        <name>Mg(2+)</name>
        <dbReference type="ChEBI" id="CHEBI:18420"/>
    </cofactor>
    <text evidence="3">Binds 1 Mg(2+) ion.</text>
</comment>
<dbReference type="GO" id="GO:0046872">
    <property type="term" value="F:metal ion binding"/>
    <property type="evidence" value="ECO:0007669"/>
    <property type="project" value="UniProtKB-KW"/>
</dbReference>
<dbReference type="PRINTS" id="PR00113">
    <property type="entry name" value="ALKPHPHTASE"/>
</dbReference>
<keyword evidence="5" id="KW-0732">Signal</keyword>
<dbReference type="Pfam" id="PF00245">
    <property type="entry name" value="Alk_phosphatase"/>
    <property type="match status" value="1"/>
</dbReference>
<organism evidence="6 7">
    <name type="scientific">Candidatus Avelusimicrobium gallicola</name>
    <dbReference type="NCBI Taxonomy" id="2562704"/>
    <lineage>
        <taxon>Bacteria</taxon>
        <taxon>Pseudomonadati</taxon>
        <taxon>Elusimicrobiota</taxon>
        <taxon>Elusimicrobia</taxon>
        <taxon>Elusimicrobiales</taxon>
        <taxon>Elusimicrobiaceae</taxon>
        <taxon>Candidatus Avelusimicrobium</taxon>
    </lineage>
</organism>
<dbReference type="PANTHER" id="PTHR11596:SF5">
    <property type="entry name" value="ALKALINE PHOSPHATASE"/>
    <property type="match status" value="1"/>
</dbReference>
<keyword evidence="7" id="KW-1185">Reference proteome</keyword>
<feature type="chain" id="PRO_5012689326" description="Alkaline phosphatase" evidence="5">
    <location>
        <begin position="23"/>
        <end position="459"/>
    </location>
</feature>
<feature type="binding site" evidence="3">
    <location>
        <position position="268"/>
    </location>
    <ligand>
        <name>Zn(2+)</name>
        <dbReference type="ChEBI" id="CHEBI:29105"/>
        <label>2</label>
    </ligand>
</feature>
<evidence type="ECO:0008006" key="8">
    <source>
        <dbReference type="Google" id="ProtNLM"/>
    </source>
</evidence>
<keyword evidence="3" id="KW-0479">Metal-binding</keyword>
<dbReference type="EMBL" id="NFJD01000001">
    <property type="protein sequence ID" value="OUO57207.1"/>
    <property type="molecule type" value="Genomic_DNA"/>
</dbReference>
<dbReference type="Proteomes" id="UP000196368">
    <property type="component" value="Unassembled WGS sequence"/>
</dbReference>
<name>A0A1Y4DDN3_9BACT</name>
<feature type="binding site" evidence="3">
    <location>
        <position position="139"/>
    </location>
    <ligand>
        <name>Mg(2+)</name>
        <dbReference type="ChEBI" id="CHEBI:18420"/>
    </ligand>
</feature>
<dbReference type="Gene3D" id="3.40.720.10">
    <property type="entry name" value="Alkaline Phosphatase, subunit A"/>
    <property type="match status" value="1"/>
</dbReference>
<keyword evidence="3" id="KW-0460">Magnesium</keyword>
<gene>
    <name evidence="6" type="ORF">B5F75_00040</name>
</gene>
<feature type="binding site" evidence="3">
    <location>
        <position position="259"/>
    </location>
    <ligand>
        <name>Mg(2+)</name>
        <dbReference type="ChEBI" id="CHEBI:18420"/>
    </ligand>
</feature>
<evidence type="ECO:0000256" key="4">
    <source>
        <dbReference type="RuleBase" id="RU003946"/>
    </source>
</evidence>
<keyword evidence="1" id="KW-0597">Phosphoprotein</keyword>
<sequence>MKNFRRLAAVLAACFFLTGALAAGEVKNVIWIIGDGMGPEAMGLFMQGVRYAGLEEYAGRVSNLEKMMNSGEWGLFFNNTHDTVVTDSAASATQMATGRFSRPEFIGIDYNSQPAETFLELARKQGKSIGIITDTYVADATPAGFTAHAQNRNQKMKIARQLIAFAPEVVMGGGLKYFTTGENKKLLRQAKKKGYRVAKNKKELAAVKSGNVLGLFAEESLPMSLEMDEYPAIPSLTEQTQKAVELLSKNENGFVLVVEAGKIDWAGHANDAGAWFHEMKALDELLGYVNAYADKNGETLVYLNADHDTGLGTFTYRHLGKDKAMKKTAQGEVLYGGDVDYASFETFRQFDKQKKSLYNLEMELKKMPAEKLTPQYLQKRLSEAMGFEVDMTQFENLSDVSGLFKQLNESRGIVWASVNHSSLPILSVAYGPDADEFTGVYHNTDILPRMKNVLGWSEK</sequence>
<dbReference type="RefSeq" id="WP_087286117.1">
    <property type="nucleotide sequence ID" value="NZ_NFJD01000001.1"/>
</dbReference>
<dbReference type="InterPro" id="IPR017850">
    <property type="entry name" value="Alkaline_phosphatase_core_sf"/>
</dbReference>